<accession>A0A5Y3M7P8</accession>
<dbReference type="Proteomes" id="UP000839636">
    <property type="component" value="Unassembled WGS sequence"/>
</dbReference>
<sequence length="132" mass="14638">MFKSSIADLIKTVEIHVQAHRDAAEAEMVDKPRQDIEKSTQDALAALIERNKDLLNDDLPEDKDRKVKSRGIALCHVDQGYSANQRPVSLLTKSKSRMVKVEICKAGITVLTPEQEANLKGILATLKMKGTN</sequence>
<dbReference type="EMBL" id="AAIURM010000074">
    <property type="protein sequence ID" value="ECI2867462.1"/>
    <property type="molecule type" value="Genomic_DNA"/>
</dbReference>
<dbReference type="AlphaFoldDB" id="A0A5Y3M7P8"/>
<organism evidence="1">
    <name type="scientific">Salmonella enterica I</name>
    <dbReference type="NCBI Taxonomy" id="59201"/>
    <lineage>
        <taxon>Bacteria</taxon>
        <taxon>Pseudomonadati</taxon>
        <taxon>Pseudomonadota</taxon>
        <taxon>Gammaproteobacteria</taxon>
        <taxon>Enterobacterales</taxon>
        <taxon>Enterobacteriaceae</taxon>
        <taxon>Salmonella</taxon>
    </lineage>
</organism>
<evidence type="ECO:0000313" key="1">
    <source>
        <dbReference type="EMBL" id="ECI2867462.1"/>
    </source>
</evidence>
<name>A0A5Y3M7P8_SALET</name>
<comment type="caution">
    <text evidence="1">The sequence shown here is derived from an EMBL/GenBank/DDBJ whole genome shotgun (WGS) entry which is preliminary data.</text>
</comment>
<protein>
    <submittedName>
        <fullName evidence="1">Uncharacterized protein</fullName>
    </submittedName>
</protein>
<gene>
    <name evidence="1" type="ORF">CQE41_25645</name>
</gene>
<dbReference type="Pfam" id="PF26210">
    <property type="entry name" value="Phage_phiTE_211"/>
    <property type="match status" value="1"/>
</dbReference>
<reference evidence="1" key="1">
    <citation type="submission" date="2018-08" db="EMBL/GenBank/DDBJ databases">
        <authorList>
            <person name="Ashton P.M."/>
            <person name="Dallman T."/>
            <person name="Nair S."/>
            <person name="De Pinna E."/>
            <person name="Peters T."/>
            <person name="Grant K."/>
        </authorList>
    </citation>
    <scope>NUCLEOTIDE SEQUENCE [LARGE SCALE GENOMIC DNA]</scope>
    <source>
        <strain evidence="1">193386</strain>
    </source>
</reference>
<dbReference type="InterPro" id="IPR058894">
    <property type="entry name" value="PhiTE_211_coil-containing-like"/>
</dbReference>
<proteinExistence type="predicted"/>